<reference evidence="2" key="1">
    <citation type="submission" date="2016-11" db="UniProtKB">
        <authorList>
            <consortium name="WormBaseParasite"/>
        </authorList>
    </citation>
    <scope>IDENTIFICATION</scope>
    <source>
        <strain evidence="2">KR3021</strain>
    </source>
</reference>
<sequence>MFSRQNYDRLGYYRLEKNIGQGTFANVYIANHELTGMKIALKLVEKSKQSQIENRGRLEEEIRNLVAVQNHPYILKLYQAININDYFGFVTEYVSKGDLYSLIKEKGRYSESTARHYFNQIVCAVAYCHSRNICHRDLKLENIMIDESDNVRLIDFGFSTNSTENLTDYCGSPPYTAPEVLFGEMYNGKKADVWSLGILLFVLVVGSFPYPSQSIESQKEAMISRIINIPFFVSVECADLIRKILNIIASKRISLSGICTHKWFLETINRESRELLLAHGTGTETQTNENILAASQLQLKLNTEHENIVAILQSYRLWTPDQITDTFVNKNFLNPIYGNYLLINEMVARTTANLLSTFPTDSMPRRSSRGSITSGKSNLSYEETANNSNYPPSPIGNCLGFPVEPIHNKNSRGSITTGIANVNVNDESLSSSLAANNLAKLSLKDTNGNDRIPLSIFDNSTNESAAVKISELEHQTSINSEEKRDVFNEQQPGSAFSTCIPRNLSMRRHTLTTDESLLTTLAQYAKLQPLQPPHVNPHQNGLQANAVLFCNNSFNTLMNSNLAGQLLINPTIQVPDLNYIQRNGIDNSANNFSLPPQYASNTDELRKLCIGRLNPYAFGIPNLLNEADEYAMHTDEKDAPGSSKLPSKSSLSLKRNSMQLNDPGNSNSSNLLNPSQLSGGRFAKLPYQKSSIFPGSSKNAPVRRSSWAETYPIQLHANGSGVLLKHFGSNQMASNEFLHAKEEKRNSLTPQFGSIINEFDNLRKSLNSTSANKIIHNPTVSKIPFSVLAFEYPELVGGDKSFVDEETQQIKTDLFKHFIPMDLKPCFDSLRDYFMNMKCNGLPGFSNDGTDISLNIRVPHRFVDELLTQKYPFANWSLIIELQQLEGQPETKITYKVGKIEFDAHDKDCYKFMQKVILDAILEVFRK</sequence>
<proteinExistence type="predicted"/>
<evidence type="ECO:0000313" key="1">
    <source>
        <dbReference type="Proteomes" id="UP000095286"/>
    </source>
</evidence>
<dbReference type="WBParaSite" id="RSKR_0000831700.1">
    <property type="protein sequence ID" value="RSKR_0000831700.1"/>
    <property type="gene ID" value="RSKR_0000831700"/>
</dbReference>
<dbReference type="Proteomes" id="UP000095286">
    <property type="component" value="Unplaced"/>
</dbReference>
<organism evidence="1 2">
    <name type="scientific">Rhabditophanes sp. KR3021</name>
    <dbReference type="NCBI Taxonomy" id="114890"/>
    <lineage>
        <taxon>Eukaryota</taxon>
        <taxon>Metazoa</taxon>
        <taxon>Ecdysozoa</taxon>
        <taxon>Nematoda</taxon>
        <taxon>Chromadorea</taxon>
        <taxon>Rhabditida</taxon>
        <taxon>Tylenchina</taxon>
        <taxon>Panagrolaimomorpha</taxon>
        <taxon>Strongyloidoidea</taxon>
        <taxon>Alloionematidae</taxon>
        <taxon>Rhabditophanes</taxon>
    </lineage>
</organism>
<accession>A0AC35U777</accession>
<evidence type="ECO:0000313" key="2">
    <source>
        <dbReference type="WBParaSite" id="RSKR_0000831700.1"/>
    </source>
</evidence>
<protein>
    <submittedName>
        <fullName evidence="2">Protein kinase domain-containing protein</fullName>
    </submittedName>
</protein>
<name>A0AC35U777_9BILA</name>